<accession>A0ABT5KWE3</accession>
<dbReference type="InterPro" id="IPR039422">
    <property type="entry name" value="MarR/SlyA-like"/>
</dbReference>
<dbReference type="PANTHER" id="PTHR33164">
    <property type="entry name" value="TRANSCRIPTIONAL REGULATOR, MARR FAMILY"/>
    <property type="match status" value="1"/>
</dbReference>
<evidence type="ECO:0000259" key="1">
    <source>
        <dbReference type="PROSITE" id="PS50995"/>
    </source>
</evidence>
<comment type="caution">
    <text evidence="2">The sequence shown here is derived from an EMBL/GenBank/DDBJ whole genome shotgun (WGS) entry which is preliminary data.</text>
</comment>
<reference evidence="2 3" key="1">
    <citation type="submission" date="2022-10" db="EMBL/GenBank/DDBJ databases">
        <title>paucibacter sp. hw8 Genome sequencing.</title>
        <authorList>
            <person name="Park S."/>
        </authorList>
    </citation>
    <scope>NUCLEOTIDE SEQUENCE [LARGE SCALE GENOMIC DNA]</scope>
    <source>
        <strain evidence="3">hw8</strain>
    </source>
</reference>
<dbReference type="EMBL" id="JAQQXS010000023">
    <property type="protein sequence ID" value="MDC8787258.1"/>
    <property type="molecule type" value="Genomic_DNA"/>
</dbReference>
<keyword evidence="3" id="KW-1185">Reference proteome</keyword>
<organism evidence="2 3">
    <name type="scientific">Roseateles koreensis</name>
    <dbReference type="NCBI Taxonomy" id="2987526"/>
    <lineage>
        <taxon>Bacteria</taxon>
        <taxon>Pseudomonadati</taxon>
        <taxon>Pseudomonadota</taxon>
        <taxon>Betaproteobacteria</taxon>
        <taxon>Burkholderiales</taxon>
        <taxon>Sphaerotilaceae</taxon>
        <taxon>Roseateles</taxon>
    </lineage>
</organism>
<dbReference type="Proteomes" id="UP001219862">
    <property type="component" value="Unassembled WGS sequence"/>
</dbReference>
<dbReference type="Pfam" id="PF12802">
    <property type="entry name" value="MarR_2"/>
    <property type="match status" value="1"/>
</dbReference>
<dbReference type="InterPro" id="IPR036388">
    <property type="entry name" value="WH-like_DNA-bd_sf"/>
</dbReference>
<protein>
    <submittedName>
        <fullName evidence="2">MarR family transcriptional regulator</fullName>
    </submittedName>
</protein>
<name>A0ABT5KWE3_9BURK</name>
<evidence type="ECO:0000313" key="3">
    <source>
        <dbReference type="Proteomes" id="UP001219862"/>
    </source>
</evidence>
<feature type="domain" description="HTH marR-type" evidence="1">
    <location>
        <begin position="16"/>
        <end position="150"/>
    </location>
</feature>
<dbReference type="InterPro" id="IPR000835">
    <property type="entry name" value="HTH_MarR-typ"/>
</dbReference>
<dbReference type="Gene3D" id="1.10.10.10">
    <property type="entry name" value="Winged helix-like DNA-binding domain superfamily/Winged helix DNA-binding domain"/>
    <property type="match status" value="1"/>
</dbReference>
<sequence length="156" mass="17260">MRKQVDIVNHISPQKAEEVLESVHSVMHLFRARQFRALRDGSTDLTHMDVKVLGFFARHPGATPSDLVVKTGRDKAQIARLISGLRAKGLLDAQPDPSDRRALRLLLTPAGQEAHKAVRAEGRQLSAQAVAGLSEDDCERLLGLMKQIKDNLERAI</sequence>
<dbReference type="PROSITE" id="PS50995">
    <property type="entry name" value="HTH_MARR_2"/>
    <property type="match status" value="1"/>
</dbReference>
<dbReference type="SMART" id="SM00347">
    <property type="entry name" value="HTH_MARR"/>
    <property type="match status" value="1"/>
</dbReference>
<evidence type="ECO:0000313" key="2">
    <source>
        <dbReference type="EMBL" id="MDC8787258.1"/>
    </source>
</evidence>
<dbReference type="SUPFAM" id="SSF46785">
    <property type="entry name" value="Winged helix' DNA-binding domain"/>
    <property type="match status" value="1"/>
</dbReference>
<gene>
    <name evidence="2" type="ORF">PRZ01_18880</name>
</gene>
<dbReference type="RefSeq" id="WP_273598395.1">
    <property type="nucleotide sequence ID" value="NZ_JAQQXS010000023.1"/>
</dbReference>
<dbReference type="PRINTS" id="PR00598">
    <property type="entry name" value="HTHMARR"/>
</dbReference>
<proteinExistence type="predicted"/>
<dbReference type="PANTHER" id="PTHR33164:SF57">
    <property type="entry name" value="MARR-FAMILY TRANSCRIPTIONAL REGULATOR"/>
    <property type="match status" value="1"/>
</dbReference>
<dbReference type="InterPro" id="IPR036390">
    <property type="entry name" value="WH_DNA-bd_sf"/>
</dbReference>